<organism evidence="2">
    <name type="scientific">marine sediment metagenome</name>
    <dbReference type="NCBI Taxonomy" id="412755"/>
    <lineage>
        <taxon>unclassified sequences</taxon>
        <taxon>metagenomes</taxon>
        <taxon>ecological metagenomes</taxon>
    </lineage>
</organism>
<reference evidence="2" key="1">
    <citation type="journal article" date="2015" name="Nature">
        <title>Complex archaea that bridge the gap between prokaryotes and eukaryotes.</title>
        <authorList>
            <person name="Spang A."/>
            <person name="Saw J.H."/>
            <person name="Jorgensen S.L."/>
            <person name="Zaremba-Niedzwiedzka K."/>
            <person name="Martijn J."/>
            <person name="Lind A.E."/>
            <person name="van Eijk R."/>
            <person name="Schleper C."/>
            <person name="Guy L."/>
            <person name="Ettema T.J."/>
        </authorList>
    </citation>
    <scope>NUCLEOTIDE SEQUENCE</scope>
</reference>
<comment type="caution">
    <text evidence="2">The sequence shown here is derived from an EMBL/GenBank/DDBJ whole genome shotgun (WGS) entry which is preliminary data.</text>
</comment>
<name>A0A0F9NFY8_9ZZZZ</name>
<dbReference type="AlphaFoldDB" id="A0A0F9NFY8"/>
<accession>A0A0F9NFY8</accession>
<gene>
    <name evidence="2" type="ORF">LCGC14_1266480</name>
</gene>
<proteinExistence type="predicted"/>
<evidence type="ECO:0000313" key="2">
    <source>
        <dbReference type="EMBL" id="KKM87670.1"/>
    </source>
</evidence>
<feature type="region of interest" description="Disordered" evidence="1">
    <location>
        <begin position="61"/>
        <end position="82"/>
    </location>
</feature>
<feature type="compositionally biased region" description="Acidic residues" evidence="1">
    <location>
        <begin position="68"/>
        <end position="82"/>
    </location>
</feature>
<protein>
    <submittedName>
        <fullName evidence="2">Uncharacterized protein</fullName>
    </submittedName>
</protein>
<dbReference type="EMBL" id="LAZR01007069">
    <property type="protein sequence ID" value="KKM87670.1"/>
    <property type="molecule type" value="Genomic_DNA"/>
</dbReference>
<sequence>MSLTKGDHLVIKRGDHVLTPADGELYHEFEVMSTPELENVTSGEDVVAPYYLGVDLRVTDPEVAPETSAEETSAEADESFPT</sequence>
<evidence type="ECO:0000256" key="1">
    <source>
        <dbReference type="SAM" id="MobiDB-lite"/>
    </source>
</evidence>